<feature type="compositionally biased region" description="Basic residues" evidence="1">
    <location>
        <begin position="184"/>
        <end position="200"/>
    </location>
</feature>
<dbReference type="Gene3D" id="3.40.50.300">
    <property type="entry name" value="P-loop containing nucleotide triphosphate hydrolases"/>
    <property type="match status" value="2"/>
</dbReference>
<accession>A0A6C0I003</accession>
<feature type="region of interest" description="Disordered" evidence="1">
    <location>
        <begin position="179"/>
        <end position="201"/>
    </location>
</feature>
<evidence type="ECO:0000256" key="1">
    <source>
        <dbReference type="SAM" id="MobiDB-lite"/>
    </source>
</evidence>
<proteinExistence type="predicted"/>
<evidence type="ECO:0000313" key="3">
    <source>
        <dbReference type="EMBL" id="QHT85443.1"/>
    </source>
</evidence>
<dbReference type="EMBL" id="MN740041">
    <property type="protein sequence ID" value="QHT85443.1"/>
    <property type="molecule type" value="Genomic_DNA"/>
</dbReference>
<name>A0A6C0I003_9ZZZZ</name>
<dbReference type="InterPro" id="IPR014001">
    <property type="entry name" value="Helicase_ATP-bd"/>
</dbReference>
<dbReference type="AlphaFoldDB" id="A0A6C0I003"/>
<reference evidence="3" key="1">
    <citation type="journal article" date="2020" name="Nature">
        <title>Giant virus diversity and host interactions through global metagenomics.</title>
        <authorList>
            <person name="Schulz F."/>
            <person name="Roux S."/>
            <person name="Paez-Espino D."/>
            <person name="Jungbluth S."/>
            <person name="Walsh D.A."/>
            <person name="Denef V.J."/>
            <person name="McMahon K.D."/>
            <person name="Konstantinidis K.T."/>
            <person name="Eloe-Fadrosh E.A."/>
            <person name="Kyrpides N.C."/>
            <person name="Woyke T."/>
        </authorList>
    </citation>
    <scope>NUCLEOTIDE SEQUENCE</scope>
    <source>
        <strain evidence="3">GVMAG-M-3300023184-17</strain>
    </source>
</reference>
<protein>
    <recommendedName>
        <fullName evidence="2">Helicase ATP-binding domain-containing protein</fullName>
    </recommendedName>
</protein>
<evidence type="ECO:0000259" key="2">
    <source>
        <dbReference type="PROSITE" id="PS51192"/>
    </source>
</evidence>
<organism evidence="3">
    <name type="scientific">viral metagenome</name>
    <dbReference type="NCBI Taxonomy" id="1070528"/>
    <lineage>
        <taxon>unclassified sequences</taxon>
        <taxon>metagenomes</taxon>
        <taxon>organismal metagenomes</taxon>
    </lineage>
</organism>
<dbReference type="PROSITE" id="PS51192">
    <property type="entry name" value="HELICASE_ATP_BIND_1"/>
    <property type="match status" value="1"/>
</dbReference>
<sequence>MAALVRDYKSIRRDLEIGTTVPSCPSKFAPFILQNHQLAISRYLREHDSLLLWHGLGSGKTITSIATAFESSNTAKNTVIVACPASLMDNYQEELEEYKDKILPFKTMAHPGMAIDIANKFIQEFKTQSARGLPEPPWFKKFIIDLIGKIGKTGDITKFSASNIRTIIASNDKPAYDGSLVGGKKTKRTRNKTKNKTKGGYKKDMPVKIEAARNIRFTFKSTNGTLNTDGFGDLSDTYLIVIDESQLLLSQLRLDYSDDDLSDSGLDLTQLIPMDVFDTYIGAKYGSLGVENKRAHTIYRELLTRPPHTKLALLSATPIIKNKFEIAIFVNLLSRKSLMPINTVAFENNYGIPRLIGGDYEFNMPSDARHMQILANIYSPIKNQDEFKDCCKQAEVSYFGNIAEMLPALRLLPANKHVFNNDGIPFLNILECPLDKTQALYLKYLQFVSDLHGGFGKFKPDFYDCAFPLDSPADRGRPLPSRFRKKTDDDMAGLFAEATGRAEEIGPLIGKYLYTIQNYLDEASSVLTLSAIKSASKVQERPKPDPTVVGKLTPITLSTFGKNSKISKLLANILTSPEESRHVIYVTSRYASVVIGRFLETLNYIELKTPDQLGIGVGAASKPITNKLYAFLRGQSEDNIYDPSQKMLRYTNDEGNAVEKGPLIQLFNSETLPQFKILIINNCVAEGITLKRVDFIHVMSIPYDIAKLQQIVARVYRNCVHPPGGSITPFIYITTNSNDDLLTEADYDSLHKDNVEWQTYARSRRLERDYEINKFVEKVRENDNLLPYYRLIKECAIENL</sequence>
<dbReference type="SMART" id="SM00487">
    <property type="entry name" value="DEXDc"/>
    <property type="match status" value="1"/>
</dbReference>
<feature type="domain" description="Helicase ATP-binding" evidence="2">
    <location>
        <begin position="41"/>
        <end position="336"/>
    </location>
</feature>
<dbReference type="SUPFAM" id="SSF52540">
    <property type="entry name" value="P-loop containing nucleoside triphosphate hydrolases"/>
    <property type="match status" value="1"/>
</dbReference>
<dbReference type="InterPro" id="IPR027417">
    <property type="entry name" value="P-loop_NTPase"/>
</dbReference>